<dbReference type="Gramene" id="KMS94202">
    <property type="protein sequence ID" value="KMS94202"/>
    <property type="gene ID" value="BVRB_023780"/>
</dbReference>
<feature type="non-terminal residue" evidence="10">
    <location>
        <position position="1"/>
    </location>
</feature>
<dbReference type="GO" id="GO:0031047">
    <property type="term" value="P:regulatory ncRNA-mediated gene silencing"/>
    <property type="evidence" value="ECO:0007669"/>
    <property type="project" value="UniProtKB-KW"/>
</dbReference>
<evidence type="ECO:0000256" key="2">
    <source>
        <dbReference type="ARBA" id="ARBA00004496"/>
    </source>
</evidence>
<proteinExistence type="inferred from homology"/>
<dbReference type="GO" id="GO:0030014">
    <property type="term" value="C:CCR4-NOT complex"/>
    <property type="evidence" value="ECO:0007669"/>
    <property type="project" value="InterPro"/>
</dbReference>
<accession>A0A0J8B2X5</accession>
<comment type="similarity">
    <text evidence="3">Belongs to the CNOT11 family.</text>
</comment>
<name>A0A0J8B2X5_BETVV</name>
<evidence type="ECO:0000256" key="5">
    <source>
        <dbReference type="ARBA" id="ARBA00022490"/>
    </source>
</evidence>
<dbReference type="InterPro" id="IPR019312">
    <property type="entry name" value="CNOT11"/>
</dbReference>
<dbReference type="GO" id="GO:0005737">
    <property type="term" value="C:cytoplasm"/>
    <property type="evidence" value="ECO:0007669"/>
    <property type="project" value="UniProtKB-SubCell"/>
</dbReference>
<keyword evidence="9" id="KW-0539">Nucleus</keyword>
<evidence type="ECO:0000256" key="8">
    <source>
        <dbReference type="ARBA" id="ARBA00023163"/>
    </source>
</evidence>
<dbReference type="eggNOG" id="KOG4508">
    <property type="taxonomic scope" value="Eukaryota"/>
</dbReference>
<evidence type="ECO:0000256" key="9">
    <source>
        <dbReference type="ARBA" id="ARBA00023242"/>
    </source>
</evidence>
<evidence type="ECO:0000313" key="11">
    <source>
        <dbReference type="Proteomes" id="UP000035740"/>
    </source>
</evidence>
<keyword evidence="8" id="KW-0804">Transcription</keyword>
<evidence type="ECO:0000256" key="1">
    <source>
        <dbReference type="ARBA" id="ARBA00004123"/>
    </source>
</evidence>
<sequence>ALFYIADVHLATHEMSKDPFLQYLVMSTSKTIPLEAERHFALLLLRRLQSQIQQMSPVAFLSSFRESRQIVPEDLADFEAAARQLTTAAAALNPMKSIAISNSISSFQQPQRTTGNSITVKGDEIPVPNLMPEFPRPSPRPSHFIQDDFDHMWLDLYPHHELIWDYSKDSDVTREAEVKQLMARAMEETLPVANLDTLLQLVKDDLKLIAQCELSPKRFPELVEKNPQIATEVLLNMMSSPKITE</sequence>
<keyword evidence="6" id="KW-0805">Transcription regulation</keyword>
<dbReference type="AlphaFoldDB" id="A0A0J8B2X5"/>
<dbReference type="PANTHER" id="PTHR15975:SF0">
    <property type="entry name" value="CCR4-NOT TRANSCRIPTION COMPLEX SUBUNIT 11"/>
    <property type="match status" value="1"/>
</dbReference>
<comment type="subcellular location">
    <subcellularLocation>
        <location evidence="2">Cytoplasm</location>
    </subcellularLocation>
    <subcellularLocation>
        <location evidence="1">Nucleus</location>
    </subcellularLocation>
</comment>
<evidence type="ECO:0000256" key="6">
    <source>
        <dbReference type="ARBA" id="ARBA00023015"/>
    </source>
</evidence>
<protein>
    <recommendedName>
        <fullName evidence="4">CCR4-NOT transcription complex subunit 11</fullName>
    </recommendedName>
</protein>
<evidence type="ECO:0000256" key="4">
    <source>
        <dbReference type="ARBA" id="ARBA00014872"/>
    </source>
</evidence>
<organism evidence="10 11">
    <name type="scientific">Beta vulgaris subsp. vulgaris</name>
    <name type="common">Beet</name>
    <dbReference type="NCBI Taxonomy" id="3555"/>
    <lineage>
        <taxon>Eukaryota</taxon>
        <taxon>Viridiplantae</taxon>
        <taxon>Streptophyta</taxon>
        <taxon>Embryophyta</taxon>
        <taxon>Tracheophyta</taxon>
        <taxon>Spermatophyta</taxon>
        <taxon>Magnoliopsida</taxon>
        <taxon>eudicotyledons</taxon>
        <taxon>Gunneridae</taxon>
        <taxon>Pentapetalae</taxon>
        <taxon>Caryophyllales</taxon>
        <taxon>Chenopodiaceae</taxon>
        <taxon>Betoideae</taxon>
        <taxon>Beta</taxon>
    </lineage>
</organism>
<keyword evidence="7" id="KW-0943">RNA-mediated gene silencing</keyword>
<dbReference type="GO" id="GO:0005634">
    <property type="term" value="C:nucleus"/>
    <property type="evidence" value="ECO:0007669"/>
    <property type="project" value="UniProtKB-SubCell"/>
</dbReference>
<reference evidence="10 11" key="1">
    <citation type="journal article" date="2014" name="Nature">
        <title>The genome of the recently domesticated crop plant sugar beet (Beta vulgaris).</title>
        <authorList>
            <person name="Dohm J.C."/>
            <person name="Minoche A.E."/>
            <person name="Holtgrawe D."/>
            <person name="Capella-Gutierrez S."/>
            <person name="Zakrzewski F."/>
            <person name="Tafer H."/>
            <person name="Rupp O."/>
            <person name="Sorensen T.R."/>
            <person name="Stracke R."/>
            <person name="Reinhardt R."/>
            <person name="Goesmann A."/>
            <person name="Kraft T."/>
            <person name="Schulz B."/>
            <person name="Stadler P.F."/>
            <person name="Schmidt T."/>
            <person name="Gabaldon T."/>
            <person name="Lehrach H."/>
            <person name="Weisshaar B."/>
            <person name="Himmelbauer H."/>
        </authorList>
    </citation>
    <scope>NUCLEOTIDE SEQUENCE [LARGE SCALE GENOMIC DNA]</scope>
    <source>
        <tissue evidence="10">Taproot</tissue>
    </source>
</reference>
<dbReference type="EMBL" id="KQ095361">
    <property type="protein sequence ID" value="KMS94202.1"/>
    <property type="molecule type" value="Genomic_DNA"/>
</dbReference>
<dbReference type="PANTHER" id="PTHR15975">
    <property type="entry name" value="CCR4-NOT TRANSCRIPTION COMPLEX SUBUNIT 11"/>
    <property type="match status" value="1"/>
</dbReference>
<evidence type="ECO:0000256" key="3">
    <source>
        <dbReference type="ARBA" id="ARBA00008030"/>
    </source>
</evidence>
<keyword evidence="11" id="KW-1185">Reference proteome</keyword>
<gene>
    <name evidence="10" type="ORF">BVRB_023780</name>
</gene>
<keyword evidence="5" id="KW-0963">Cytoplasm</keyword>
<evidence type="ECO:0000256" key="7">
    <source>
        <dbReference type="ARBA" id="ARBA00023158"/>
    </source>
</evidence>
<dbReference type="Proteomes" id="UP000035740">
    <property type="component" value="Unassembled WGS sequence"/>
</dbReference>
<evidence type="ECO:0000313" key="10">
    <source>
        <dbReference type="EMBL" id="KMS94202.1"/>
    </source>
</evidence>